<dbReference type="AlphaFoldDB" id="V3ZIT3"/>
<dbReference type="GO" id="GO:0003676">
    <property type="term" value="F:nucleic acid binding"/>
    <property type="evidence" value="ECO:0007669"/>
    <property type="project" value="InterPro"/>
</dbReference>
<dbReference type="OrthoDB" id="6282662at2759"/>
<reference evidence="1 2" key="1">
    <citation type="journal article" date="2013" name="Nature">
        <title>Insights into bilaterian evolution from three spiralian genomes.</title>
        <authorList>
            <person name="Simakov O."/>
            <person name="Marletaz F."/>
            <person name="Cho S.J."/>
            <person name="Edsinger-Gonzales E."/>
            <person name="Havlak P."/>
            <person name="Hellsten U."/>
            <person name="Kuo D.H."/>
            <person name="Larsson T."/>
            <person name="Lv J."/>
            <person name="Arendt D."/>
            <person name="Savage R."/>
            <person name="Osoegawa K."/>
            <person name="de Jong P."/>
            <person name="Grimwood J."/>
            <person name="Chapman J.A."/>
            <person name="Shapiro H."/>
            <person name="Aerts A."/>
            <person name="Otillar R.P."/>
            <person name="Terry A.Y."/>
            <person name="Boore J.L."/>
            <person name="Grigoriev I.V."/>
            <person name="Lindberg D.R."/>
            <person name="Seaver E.C."/>
            <person name="Weisblat D.A."/>
            <person name="Putnam N.H."/>
            <person name="Rokhsar D.S."/>
        </authorList>
    </citation>
    <scope>NUCLEOTIDE SEQUENCE [LARGE SCALE GENOMIC DNA]</scope>
</reference>
<dbReference type="Pfam" id="PF23085">
    <property type="entry name" value="RRM_PARP14_3"/>
    <property type="match status" value="1"/>
</dbReference>
<dbReference type="SUPFAM" id="SSF54928">
    <property type="entry name" value="RNA-binding domain, RBD"/>
    <property type="match status" value="1"/>
</dbReference>
<dbReference type="RefSeq" id="XP_009067045.1">
    <property type="nucleotide sequence ID" value="XM_009068797.1"/>
</dbReference>
<keyword evidence="2" id="KW-1185">Reference proteome</keyword>
<dbReference type="CTD" id="20241333"/>
<dbReference type="Gene3D" id="3.30.70.330">
    <property type="match status" value="2"/>
</dbReference>
<evidence type="ECO:0000313" key="1">
    <source>
        <dbReference type="EMBL" id="ESO82245.1"/>
    </source>
</evidence>
<protein>
    <recommendedName>
        <fullName evidence="3">RRM domain-containing protein</fullName>
    </recommendedName>
</protein>
<proteinExistence type="predicted"/>
<evidence type="ECO:0008006" key="3">
    <source>
        <dbReference type="Google" id="ProtNLM"/>
    </source>
</evidence>
<dbReference type="InterPro" id="IPR035979">
    <property type="entry name" value="RBD_domain_sf"/>
</dbReference>
<gene>
    <name evidence="1" type="ORF">LOTGIDRAFT_170158</name>
</gene>
<evidence type="ECO:0000313" key="2">
    <source>
        <dbReference type="Proteomes" id="UP000030746"/>
    </source>
</evidence>
<dbReference type="GeneID" id="20241333"/>
<dbReference type="KEGG" id="lgi:LOTGIDRAFT_170158"/>
<accession>V3ZIT3</accession>
<dbReference type="Proteomes" id="UP000030746">
    <property type="component" value="Unassembled WGS sequence"/>
</dbReference>
<name>V3ZIT3_LOTGI</name>
<dbReference type="EMBL" id="KB203969">
    <property type="protein sequence ID" value="ESO82245.1"/>
    <property type="molecule type" value="Genomic_DNA"/>
</dbReference>
<dbReference type="HOGENOM" id="CLU_1148343_0_0_1"/>
<sequence length="242" mass="27788">MSMIIAQSPKTYFGAGDIQKSLGSLPGFPWAKYPGEKHLPGHNYTVSNIIQVSNFPANETEDIISMFFRKKKITGMEGAKFKILSYDEQRRVALIEFEEREVVFRLLRKKEIEFHGQTITILPHKLTVADCNNPRKHLKVTGFNSRTSTEMKEMYFESKKKSGGEAESVNFVSYETIEDAEIVCRKQHTIGNDTVYASKYVPPPKWNHRFLISNISEDTSLIKLKNFLEGKLGCETKYYLTK</sequence>
<organism evidence="1 2">
    <name type="scientific">Lottia gigantea</name>
    <name type="common">Giant owl limpet</name>
    <dbReference type="NCBI Taxonomy" id="225164"/>
    <lineage>
        <taxon>Eukaryota</taxon>
        <taxon>Metazoa</taxon>
        <taxon>Spiralia</taxon>
        <taxon>Lophotrochozoa</taxon>
        <taxon>Mollusca</taxon>
        <taxon>Gastropoda</taxon>
        <taxon>Patellogastropoda</taxon>
        <taxon>Lottioidea</taxon>
        <taxon>Lottiidae</taxon>
        <taxon>Lottia</taxon>
    </lineage>
</organism>
<dbReference type="InterPro" id="IPR012677">
    <property type="entry name" value="Nucleotide-bd_a/b_plait_sf"/>
</dbReference>